<dbReference type="EMBL" id="NIDE01000004">
    <property type="protein sequence ID" value="OWK43015.1"/>
    <property type="molecule type" value="Genomic_DNA"/>
</dbReference>
<protein>
    <submittedName>
        <fullName evidence="3">Putative serine/threonine protein kinase afsK</fullName>
    </submittedName>
</protein>
<dbReference type="GO" id="GO:0004674">
    <property type="term" value="F:protein serine/threonine kinase activity"/>
    <property type="evidence" value="ECO:0007669"/>
    <property type="project" value="UniProtKB-KW"/>
</dbReference>
<dbReference type="PANTHER" id="PTHR34512">
    <property type="entry name" value="CELL SURFACE PROTEIN"/>
    <property type="match status" value="1"/>
</dbReference>
<dbReference type="InterPro" id="IPR011047">
    <property type="entry name" value="Quinoprotein_ADH-like_sf"/>
</dbReference>
<dbReference type="PANTHER" id="PTHR34512:SF30">
    <property type="entry name" value="OUTER MEMBRANE PROTEIN ASSEMBLY FACTOR BAMB"/>
    <property type="match status" value="1"/>
</dbReference>
<feature type="signal peptide" evidence="1">
    <location>
        <begin position="1"/>
        <end position="21"/>
    </location>
</feature>
<dbReference type="InterPro" id="IPR002372">
    <property type="entry name" value="PQQ_rpt_dom"/>
</dbReference>
<keyword evidence="3" id="KW-0808">Transferase</keyword>
<dbReference type="Proteomes" id="UP000214646">
    <property type="component" value="Unassembled WGS sequence"/>
</dbReference>
<keyword evidence="1" id="KW-0732">Signal</keyword>
<dbReference type="AlphaFoldDB" id="A0A225E2V9"/>
<keyword evidence="3" id="KW-0723">Serine/threonine-protein kinase</keyword>
<evidence type="ECO:0000313" key="3">
    <source>
        <dbReference type="EMBL" id="OWK43015.1"/>
    </source>
</evidence>
<sequence>MSRHFSAAAVSIVLFAASVAAGDDNWPQFRGPTGDGISTATKLPTVWSETENIRWKAEIHDKGWSSPIVWGNQVWLTTATEEGKQFFAVCVDRKTGKVIHDIHLFSESNPPKIKQYNSFASPTPVIEEGRVYAHFGSHGTACLDTATAKVVWSRTDLPCDHFRGPASSPVIYKNILFLTFDGYDRQYVAALDKMTGKTIWEKERTLPYPSNGDLKKAFATPSVIEVDGKPQLVSPAAMGTIAFDPMTGTEIWRVIHGGMNEATRPYLAHGLIYLSTGHTSGLIAVKAGLQGDLTKNGIAWKFEKVAPTRPSSIVVGDLLFMVNDTGTAFCLDAKSGKLNWKETLGEKFSASPVYAAGNLYFAGETSKTFVVAADKTYKLVETNKLPAGCKASPAVAGSELFLRTSTHLYCIAEK</sequence>
<organism evidence="3 4">
    <name type="scientific">Fimbriiglobus ruber</name>
    <dbReference type="NCBI Taxonomy" id="1908690"/>
    <lineage>
        <taxon>Bacteria</taxon>
        <taxon>Pseudomonadati</taxon>
        <taxon>Planctomycetota</taxon>
        <taxon>Planctomycetia</taxon>
        <taxon>Gemmatales</taxon>
        <taxon>Gemmataceae</taxon>
        <taxon>Fimbriiglobus</taxon>
    </lineage>
</organism>
<evidence type="ECO:0000256" key="1">
    <source>
        <dbReference type="SAM" id="SignalP"/>
    </source>
</evidence>
<dbReference type="InterPro" id="IPR015943">
    <property type="entry name" value="WD40/YVTN_repeat-like_dom_sf"/>
</dbReference>
<evidence type="ECO:0000313" key="4">
    <source>
        <dbReference type="Proteomes" id="UP000214646"/>
    </source>
</evidence>
<dbReference type="SUPFAM" id="SSF50998">
    <property type="entry name" value="Quinoprotein alcohol dehydrogenase-like"/>
    <property type="match status" value="1"/>
</dbReference>
<dbReference type="Pfam" id="PF13360">
    <property type="entry name" value="PQQ_2"/>
    <property type="match status" value="1"/>
</dbReference>
<gene>
    <name evidence="3" type="ORF">FRUB_02614</name>
</gene>
<feature type="domain" description="Pyrrolo-quinoline quinone repeat" evidence="2">
    <location>
        <begin position="50"/>
        <end position="286"/>
    </location>
</feature>
<feature type="chain" id="PRO_5012510949" evidence="1">
    <location>
        <begin position="22"/>
        <end position="414"/>
    </location>
</feature>
<dbReference type="RefSeq" id="WP_088253929.1">
    <property type="nucleotide sequence ID" value="NZ_NIDE01000004.1"/>
</dbReference>
<dbReference type="OrthoDB" id="244732at2"/>
<accession>A0A225E2V9</accession>
<comment type="caution">
    <text evidence="3">The sequence shown here is derived from an EMBL/GenBank/DDBJ whole genome shotgun (WGS) entry which is preliminary data.</text>
</comment>
<evidence type="ECO:0000259" key="2">
    <source>
        <dbReference type="Pfam" id="PF13360"/>
    </source>
</evidence>
<dbReference type="Gene3D" id="2.130.10.10">
    <property type="entry name" value="YVTN repeat-like/Quinoprotein amine dehydrogenase"/>
    <property type="match status" value="2"/>
</dbReference>
<keyword evidence="3" id="KW-0418">Kinase</keyword>
<reference evidence="4" key="1">
    <citation type="submission" date="2017-06" db="EMBL/GenBank/DDBJ databases">
        <title>Genome analysis of Fimbriiglobus ruber SP5, the first member of the order Planctomycetales with confirmed chitinolytic capability.</title>
        <authorList>
            <person name="Ravin N.V."/>
            <person name="Rakitin A.L."/>
            <person name="Ivanova A.A."/>
            <person name="Beletsky A.V."/>
            <person name="Kulichevskaya I.S."/>
            <person name="Mardanov A.V."/>
            <person name="Dedysh S.N."/>
        </authorList>
    </citation>
    <scope>NUCLEOTIDE SEQUENCE [LARGE SCALE GENOMIC DNA]</scope>
    <source>
        <strain evidence="4">SP5</strain>
    </source>
</reference>
<keyword evidence="4" id="KW-1185">Reference proteome</keyword>
<proteinExistence type="predicted"/>
<name>A0A225E2V9_9BACT</name>